<keyword evidence="3 6" id="KW-0067">ATP-binding</keyword>
<accession>A0ABY3WAW9</accession>
<dbReference type="RefSeq" id="WP_241914356.1">
    <property type="nucleotide sequence ID" value="NZ_CP093326.1"/>
</dbReference>
<feature type="compositionally biased region" description="Polar residues" evidence="7">
    <location>
        <begin position="438"/>
        <end position="456"/>
    </location>
</feature>
<feature type="compositionally biased region" description="Low complexity" evidence="7">
    <location>
        <begin position="542"/>
        <end position="573"/>
    </location>
</feature>
<dbReference type="Proteomes" id="UP000829069">
    <property type="component" value="Chromosome"/>
</dbReference>
<dbReference type="PANTHER" id="PTHR19375">
    <property type="entry name" value="HEAT SHOCK PROTEIN 70KDA"/>
    <property type="match status" value="1"/>
</dbReference>
<evidence type="ECO:0000256" key="1">
    <source>
        <dbReference type="ARBA" id="ARBA00007381"/>
    </source>
</evidence>
<dbReference type="EMBL" id="CP093326">
    <property type="protein sequence ID" value="UNK46308.1"/>
    <property type="molecule type" value="Genomic_DNA"/>
</dbReference>
<keyword evidence="9" id="KW-1185">Reference proteome</keyword>
<dbReference type="InterPro" id="IPR018181">
    <property type="entry name" value="Heat_shock_70_CS"/>
</dbReference>
<keyword evidence="4" id="KW-0346">Stress response</keyword>
<gene>
    <name evidence="8" type="ORF">MNQ99_02770</name>
</gene>
<evidence type="ECO:0000256" key="5">
    <source>
        <dbReference type="ARBA" id="ARBA00023186"/>
    </source>
</evidence>
<dbReference type="PRINTS" id="PR00301">
    <property type="entry name" value="HEATSHOCK70"/>
</dbReference>
<dbReference type="Gene3D" id="3.90.640.10">
    <property type="entry name" value="Actin, Chain A, domain 4"/>
    <property type="match status" value="1"/>
</dbReference>
<evidence type="ECO:0000256" key="4">
    <source>
        <dbReference type="ARBA" id="ARBA00023016"/>
    </source>
</evidence>
<dbReference type="InterPro" id="IPR043129">
    <property type="entry name" value="ATPase_NBD"/>
</dbReference>
<feature type="compositionally biased region" description="Pro residues" evidence="7">
    <location>
        <begin position="508"/>
        <end position="522"/>
    </location>
</feature>
<evidence type="ECO:0000256" key="7">
    <source>
        <dbReference type="SAM" id="MobiDB-lite"/>
    </source>
</evidence>
<dbReference type="SUPFAM" id="SSF53067">
    <property type="entry name" value="Actin-like ATPase domain"/>
    <property type="match status" value="2"/>
</dbReference>
<dbReference type="Pfam" id="PF00012">
    <property type="entry name" value="HSP70"/>
    <property type="match status" value="1"/>
</dbReference>
<feature type="region of interest" description="Disordered" evidence="7">
    <location>
        <begin position="389"/>
        <end position="591"/>
    </location>
</feature>
<dbReference type="Gene3D" id="3.30.420.40">
    <property type="match status" value="2"/>
</dbReference>
<reference evidence="8 9" key="1">
    <citation type="submission" date="2022-03" db="EMBL/GenBank/DDBJ databases">
        <title>Isotopic signatures of nitrous oxide derived from detoxification processes.</title>
        <authorList>
            <person name="Behrendt U."/>
            <person name="Buchen C."/>
            <person name="Well R."/>
            <person name="Ulrich A."/>
            <person name="Rohe L."/>
            <person name="Kolb S."/>
            <person name="Schloter M."/>
            <person name="Horn M.A."/>
            <person name="Augustin J."/>
        </authorList>
    </citation>
    <scope>NUCLEOTIDE SEQUENCE [LARGE SCALE GENOMIC DNA]</scope>
    <source>
        <strain evidence="8 9">S4-C24</strain>
    </source>
</reference>
<evidence type="ECO:0000256" key="2">
    <source>
        <dbReference type="ARBA" id="ARBA00022741"/>
    </source>
</evidence>
<organism evidence="8 9">
    <name type="scientific">Arthrobacter sulfonylureivorans</name>
    <dbReference type="NCBI Taxonomy" id="2486855"/>
    <lineage>
        <taxon>Bacteria</taxon>
        <taxon>Bacillati</taxon>
        <taxon>Actinomycetota</taxon>
        <taxon>Actinomycetes</taxon>
        <taxon>Micrococcales</taxon>
        <taxon>Micrococcaceae</taxon>
        <taxon>Arthrobacter</taxon>
    </lineage>
</organism>
<name>A0ABY3WAW9_9MICC</name>
<dbReference type="InterPro" id="IPR013126">
    <property type="entry name" value="Hsp_70_fam"/>
</dbReference>
<feature type="compositionally biased region" description="Low complexity" evidence="7">
    <location>
        <begin position="464"/>
        <end position="493"/>
    </location>
</feature>
<evidence type="ECO:0000313" key="8">
    <source>
        <dbReference type="EMBL" id="UNK46308.1"/>
    </source>
</evidence>
<comment type="similarity">
    <text evidence="1 6">Belongs to the heat shock protein 70 family.</text>
</comment>
<feature type="compositionally biased region" description="Low complexity" evidence="7">
    <location>
        <begin position="523"/>
        <end position="534"/>
    </location>
</feature>
<keyword evidence="5" id="KW-0143">Chaperone</keyword>
<evidence type="ECO:0000313" key="9">
    <source>
        <dbReference type="Proteomes" id="UP000829069"/>
    </source>
</evidence>
<sequence>MVREFKRRIGDSVPIMVGDLFVTPESIFATVVRWVVDRTQEREGEAPESVVVSHPASWGDYKAGLIRDALAAVGLADVVLLSEPEAAALHYASQTRVPAGSLIAVYDFGGGTFDAAVLRKDDTSSFTLLGRPEGLERVGGADVDDLVFSHVAANLDGGLSGIDPSAPQTRLALERIRRECVEAKEALSADSEATIPVLLPHVQTGIRLVRTEFEGLVESLVRDTVGSLARALEAAEVAAADLTAVLLTGGSSRIPLVAQMLSAELGRPIAIDADPKASISLGAAYYVARNRLALAREHALAHEHSAEAGAASTNMADERKVPSFGLPADVASANDGVGAARKPAFTMRAAAVTVAVAALTALTATAAQSPQDFGLFGSLPGIAQGSAAERNSYMPGSAPQQSEGAGPANSVLAAETPPPGMSPVVSWDTPDAKAADKSGQSAEDTPKSGTTGNTPQDKAARTSTTAPNGTPGTVPGGTPTTGTGSTPFGTPDTAPDSGSNSGTGSPAPAQPGTPVPTQPTQPSPAAAPIVTPDPTTEPEPLPAETTSAPEPTPSETAAVEAPPADAPTSPASTGTEQPLAPAAESTPSVPA</sequence>
<keyword evidence="2 6" id="KW-0547">Nucleotide-binding</keyword>
<evidence type="ECO:0000256" key="3">
    <source>
        <dbReference type="ARBA" id="ARBA00022840"/>
    </source>
</evidence>
<protein>
    <submittedName>
        <fullName evidence="8">Hsp70 family protein</fullName>
    </submittedName>
</protein>
<dbReference type="PROSITE" id="PS01036">
    <property type="entry name" value="HSP70_3"/>
    <property type="match status" value="1"/>
</dbReference>
<proteinExistence type="inferred from homology"/>
<evidence type="ECO:0000256" key="6">
    <source>
        <dbReference type="RuleBase" id="RU003322"/>
    </source>
</evidence>